<dbReference type="InterPro" id="IPR032479">
    <property type="entry name" value="DUF5058"/>
</dbReference>
<evidence type="ECO:0000313" key="3">
    <source>
        <dbReference type="Proteomes" id="UP000886857"/>
    </source>
</evidence>
<feature type="transmembrane region" description="Helical" evidence="1">
    <location>
        <begin position="62"/>
        <end position="90"/>
    </location>
</feature>
<feature type="transmembrane region" description="Helical" evidence="1">
    <location>
        <begin position="129"/>
        <end position="151"/>
    </location>
</feature>
<feature type="transmembrane region" description="Helical" evidence="1">
    <location>
        <begin position="19"/>
        <end position="41"/>
    </location>
</feature>
<reference evidence="2" key="1">
    <citation type="submission" date="2020-10" db="EMBL/GenBank/DDBJ databases">
        <authorList>
            <person name="Gilroy R."/>
        </authorList>
    </citation>
    <scope>NUCLEOTIDE SEQUENCE</scope>
    <source>
        <strain evidence="2">10406</strain>
    </source>
</reference>
<feature type="transmembrane region" description="Helical" evidence="1">
    <location>
        <begin position="240"/>
        <end position="261"/>
    </location>
</feature>
<name>A0A9D1SW35_9FIRM</name>
<protein>
    <submittedName>
        <fullName evidence="2">DUF5058 family protein</fullName>
    </submittedName>
</protein>
<comment type="caution">
    <text evidence="2">The sequence shown here is derived from an EMBL/GenBank/DDBJ whole genome shotgun (WGS) entry which is preliminary data.</text>
</comment>
<dbReference type="EMBL" id="DVOE01000052">
    <property type="protein sequence ID" value="HIU98899.1"/>
    <property type="molecule type" value="Genomic_DNA"/>
</dbReference>
<sequence>MFAGLACAYTFNPDNGLMYGLYGGVIAIVAAMSVYYIATAIRRAKALGMDMGKIKKVITTSVSFSILPAIGIGVGMVALIGSIGIALPAIRLSVIGSLQYETMMANGAAAALSGSLEKFLASDVFPKHYVTIATVMTIPIITGPLVVLLGYKRFQPKVAMLSSKGVKTTRGGMNIGEMLFQVVFIGMILGYLADAVSILAADASYIDAYFNFIALVIAALCMYVFELLINKLKWKWLDSFSTAFSMLIAMAVVAVISYFAYDKGWPLVPEETAEAAAAAVAAFM</sequence>
<evidence type="ECO:0000313" key="2">
    <source>
        <dbReference type="EMBL" id="HIU98899.1"/>
    </source>
</evidence>
<keyword evidence="1" id="KW-0812">Transmembrane</keyword>
<gene>
    <name evidence="2" type="ORF">IAC73_03545</name>
</gene>
<proteinExistence type="predicted"/>
<feature type="transmembrane region" description="Helical" evidence="1">
    <location>
        <begin position="172"/>
        <end position="193"/>
    </location>
</feature>
<dbReference type="Proteomes" id="UP000886857">
    <property type="component" value="Unassembled WGS sequence"/>
</dbReference>
<organism evidence="2 3">
    <name type="scientific">Candidatus Limadaptatus stercoripullorum</name>
    <dbReference type="NCBI Taxonomy" id="2840846"/>
    <lineage>
        <taxon>Bacteria</taxon>
        <taxon>Bacillati</taxon>
        <taxon>Bacillota</taxon>
        <taxon>Clostridia</taxon>
        <taxon>Eubacteriales</taxon>
        <taxon>Candidatus Limadaptatus</taxon>
    </lineage>
</organism>
<dbReference type="AlphaFoldDB" id="A0A9D1SW35"/>
<keyword evidence="1" id="KW-1133">Transmembrane helix</keyword>
<keyword evidence="1" id="KW-0472">Membrane</keyword>
<accession>A0A9D1SW35</accession>
<dbReference type="Pfam" id="PF16481">
    <property type="entry name" value="DUF5058"/>
    <property type="match status" value="1"/>
</dbReference>
<evidence type="ECO:0000256" key="1">
    <source>
        <dbReference type="SAM" id="Phobius"/>
    </source>
</evidence>
<reference evidence="2" key="2">
    <citation type="journal article" date="2021" name="PeerJ">
        <title>Extensive microbial diversity within the chicken gut microbiome revealed by metagenomics and culture.</title>
        <authorList>
            <person name="Gilroy R."/>
            <person name="Ravi A."/>
            <person name="Getino M."/>
            <person name="Pursley I."/>
            <person name="Horton D.L."/>
            <person name="Alikhan N.F."/>
            <person name="Baker D."/>
            <person name="Gharbi K."/>
            <person name="Hall N."/>
            <person name="Watson M."/>
            <person name="Adriaenssens E.M."/>
            <person name="Foster-Nyarko E."/>
            <person name="Jarju S."/>
            <person name="Secka A."/>
            <person name="Antonio M."/>
            <person name="Oren A."/>
            <person name="Chaudhuri R.R."/>
            <person name="La Ragione R."/>
            <person name="Hildebrand F."/>
            <person name="Pallen M.J."/>
        </authorList>
    </citation>
    <scope>NUCLEOTIDE SEQUENCE</scope>
    <source>
        <strain evidence="2">10406</strain>
    </source>
</reference>
<feature type="transmembrane region" description="Helical" evidence="1">
    <location>
        <begin position="208"/>
        <end position="228"/>
    </location>
</feature>